<comment type="caution">
    <text evidence="9">The sequence shown here is derived from an EMBL/GenBank/DDBJ whole genome shotgun (WGS) entry which is preliminary data.</text>
</comment>
<gene>
    <name evidence="9" type="ORF">CTAYLR_010190</name>
</gene>
<dbReference type="Pfam" id="PF00664">
    <property type="entry name" value="ABC_membrane"/>
    <property type="match status" value="1"/>
</dbReference>
<keyword evidence="4" id="KW-0067">ATP-binding</keyword>
<keyword evidence="2" id="KW-0812">Transmembrane</keyword>
<comment type="subcellular location">
    <subcellularLocation>
        <location evidence="1">Membrane</location>
        <topology evidence="1">Multi-pass membrane protein</topology>
    </subcellularLocation>
</comment>
<evidence type="ECO:0008006" key="11">
    <source>
        <dbReference type="Google" id="ProtNLM"/>
    </source>
</evidence>
<dbReference type="AlphaFoldDB" id="A0AAD7U637"/>
<evidence type="ECO:0000259" key="7">
    <source>
        <dbReference type="PROSITE" id="PS50893"/>
    </source>
</evidence>
<feature type="domain" description="ABC transporter" evidence="7">
    <location>
        <begin position="354"/>
        <end position="593"/>
    </location>
</feature>
<dbReference type="PROSITE" id="PS50929">
    <property type="entry name" value="ABC_TM1F"/>
    <property type="match status" value="1"/>
</dbReference>
<dbReference type="PANTHER" id="PTHR43394:SF1">
    <property type="entry name" value="ATP-BINDING CASSETTE SUB-FAMILY B MEMBER 10, MITOCHONDRIAL"/>
    <property type="match status" value="1"/>
</dbReference>
<evidence type="ECO:0000256" key="6">
    <source>
        <dbReference type="ARBA" id="ARBA00023136"/>
    </source>
</evidence>
<dbReference type="InterPro" id="IPR027417">
    <property type="entry name" value="P-loop_NTPase"/>
</dbReference>
<dbReference type="SUPFAM" id="SSF52540">
    <property type="entry name" value="P-loop containing nucleoside triphosphate hydrolases"/>
    <property type="match status" value="1"/>
</dbReference>
<evidence type="ECO:0000256" key="3">
    <source>
        <dbReference type="ARBA" id="ARBA00022741"/>
    </source>
</evidence>
<dbReference type="GO" id="GO:0016020">
    <property type="term" value="C:membrane"/>
    <property type="evidence" value="ECO:0007669"/>
    <property type="project" value="UniProtKB-SubCell"/>
</dbReference>
<protein>
    <recommendedName>
        <fullName evidence="11">ABC transporter</fullName>
    </recommendedName>
</protein>
<dbReference type="InterPro" id="IPR011527">
    <property type="entry name" value="ABC1_TM_dom"/>
</dbReference>
<keyword evidence="5" id="KW-1133">Transmembrane helix</keyword>
<proteinExistence type="predicted"/>
<accession>A0AAD7U637</accession>
<dbReference type="PROSITE" id="PS50893">
    <property type="entry name" value="ABC_TRANSPORTER_2"/>
    <property type="match status" value="1"/>
</dbReference>
<sequence>MKSDMGVILAYVWPERFRLAIGSGALVVSAFSNAYAPRAMGRVVDAYARRKESGGAALRRELVTTACVFGIGALASGVRLRLFLSALERSVARLRRDVYRAALKRRSAFFDASESDGRLPPRELAEVVERDARLACATLTEHAQNAVRYCSSVLNGAANLARLNLSLALEVALCVPAAALVLRRAGKASSRTAAVSTAAEARCASRSRECLAHMRFVRAAAAEGAEWARYGLLCDDAADAAARHATSRAIFHGLLDAVAKTLLLGVVARGGASVQNGAMSAGDLLTFSAHAAYLALGLGGLGKLAVAEVAAGRRAATRCAAVLRGPDDKDRGAVALLDGVALEPAAFDRRAPHVELRDVWLAYGRQEPALRGATLCIQRGEVRGLVGASGAGKTSVFGLLLGLYDADSGTVSVAGLDVSKATPPQLAALRASEIATSDQAAAVVFADSLRAALAYPETPDAPHVELAAKLVDLDGFAETLGYDAPLGDKASALSGGQRARVALGRALRRRDASLLLLDEPTAALDRRTEERLLDAVFADARERGLTLLVIAHSTAAMARCDAISVLKGGRIVQTGTYDDLKRDPTSELAILLRQSTPSIDSSP</sequence>
<dbReference type="GO" id="GO:0005524">
    <property type="term" value="F:ATP binding"/>
    <property type="evidence" value="ECO:0007669"/>
    <property type="project" value="UniProtKB-KW"/>
</dbReference>
<evidence type="ECO:0000256" key="5">
    <source>
        <dbReference type="ARBA" id="ARBA00022989"/>
    </source>
</evidence>
<dbReference type="InterPro" id="IPR039421">
    <property type="entry name" value="Type_1_exporter"/>
</dbReference>
<dbReference type="InterPro" id="IPR017871">
    <property type="entry name" value="ABC_transporter-like_CS"/>
</dbReference>
<organism evidence="9 10">
    <name type="scientific">Chrysophaeum taylorii</name>
    <dbReference type="NCBI Taxonomy" id="2483200"/>
    <lineage>
        <taxon>Eukaryota</taxon>
        <taxon>Sar</taxon>
        <taxon>Stramenopiles</taxon>
        <taxon>Ochrophyta</taxon>
        <taxon>Pelagophyceae</taxon>
        <taxon>Pelagomonadales</taxon>
        <taxon>Pelagomonadaceae</taxon>
        <taxon>Chrysophaeum</taxon>
    </lineage>
</organism>
<dbReference type="Pfam" id="PF00005">
    <property type="entry name" value="ABC_tran"/>
    <property type="match status" value="1"/>
</dbReference>
<dbReference type="InterPro" id="IPR003439">
    <property type="entry name" value="ABC_transporter-like_ATP-bd"/>
</dbReference>
<evidence type="ECO:0000313" key="9">
    <source>
        <dbReference type="EMBL" id="KAJ8598788.1"/>
    </source>
</evidence>
<keyword evidence="3" id="KW-0547">Nucleotide-binding</keyword>
<feature type="domain" description="ABC transmembrane type-1" evidence="8">
    <location>
        <begin position="20"/>
        <end position="302"/>
    </location>
</feature>
<dbReference type="Gene3D" id="3.40.50.300">
    <property type="entry name" value="P-loop containing nucleotide triphosphate hydrolases"/>
    <property type="match status" value="1"/>
</dbReference>
<keyword evidence="10" id="KW-1185">Reference proteome</keyword>
<dbReference type="PROSITE" id="PS00211">
    <property type="entry name" value="ABC_TRANSPORTER_1"/>
    <property type="match status" value="1"/>
</dbReference>
<dbReference type="SMART" id="SM00382">
    <property type="entry name" value="AAA"/>
    <property type="match status" value="1"/>
</dbReference>
<dbReference type="InterPro" id="IPR003593">
    <property type="entry name" value="AAA+_ATPase"/>
</dbReference>
<dbReference type="Proteomes" id="UP001230188">
    <property type="component" value="Unassembled WGS sequence"/>
</dbReference>
<dbReference type="GO" id="GO:0015421">
    <property type="term" value="F:ABC-type oligopeptide transporter activity"/>
    <property type="evidence" value="ECO:0007669"/>
    <property type="project" value="TreeGrafter"/>
</dbReference>
<dbReference type="EMBL" id="JAQMWT010000643">
    <property type="protein sequence ID" value="KAJ8598788.1"/>
    <property type="molecule type" value="Genomic_DNA"/>
</dbReference>
<dbReference type="GO" id="GO:0016887">
    <property type="term" value="F:ATP hydrolysis activity"/>
    <property type="evidence" value="ECO:0007669"/>
    <property type="project" value="InterPro"/>
</dbReference>
<evidence type="ECO:0000256" key="2">
    <source>
        <dbReference type="ARBA" id="ARBA00022692"/>
    </source>
</evidence>
<evidence type="ECO:0000313" key="10">
    <source>
        <dbReference type="Proteomes" id="UP001230188"/>
    </source>
</evidence>
<evidence type="ECO:0000259" key="8">
    <source>
        <dbReference type="PROSITE" id="PS50929"/>
    </source>
</evidence>
<evidence type="ECO:0000256" key="1">
    <source>
        <dbReference type="ARBA" id="ARBA00004141"/>
    </source>
</evidence>
<reference evidence="9" key="1">
    <citation type="submission" date="2023-01" db="EMBL/GenBank/DDBJ databases">
        <title>Metagenome sequencing of chrysophaentin producing Chrysophaeum taylorii.</title>
        <authorList>
            <person name="Davison J."/>
            <person name="Bewley C."/>
        </authorList>
    </citation>
    <scope>NUCLEOTIDE SEQUENCE</scope>
    <source>
        <strain evidence="9">NIES-1699</strain>
    </source>
</reference>
<keyword evidence="6" id="KW-0472">Membrane</keyword>
<evidence type="ECO:0000256" key="4">
    <source>
        <dbReference type="ARBA" id="ARBA00022840"/>
    </source>
</evidence>
<dbReference type="Gene3D" id="1.20.1560.10">
    <property type="entry name" value="ABC transporter type 1, transmembrane domain"/>
    <property type="match status" value="1"/>
</dbReference>
<dbReference type="SUPFAM" id="SSF90123">
    <property type="entry name" value="ABC transporter transmembrane region"/>
    <property type="match status" value="1"/>
</dbReference>
<dbReference type="InterPro" id="IPR036640">
    <property type="entry name" value="ABC1_TM_sf"/>
</dbReference>
<name>A0AAD7U637_9STRA</name>
<dbReference type="PANTHER" id="PTHR43394">
    <property type="entry name" value="ATP-DEPENDENT PERMEASE MDL1, MITOCHONDRIAL"/>
    <property type="match status" value="1"/>
</dbReference>